<sequence length="282" mass="29755">MSARELETNGFQLNSFRLNGFRLNGFRLNGFRLNGGDGSGDFIDLESFELAQGGTVADAWLAGSELRVTTTGGSTLAGTQLVGTVLHFGLVEGAPKKRKVRIAGVTPPGPASEVWLYDLKIKDSAGPWQPLCVDALGQPTQAILVGEVWDPSTGNRVAAASALVTLACRNAAVGKCAEWGYYPWLMPEYHQACTRMVRADYCGDGNSHTVDGVLIHVLDEIGVEDAEPDASYAIEAEWTAEGAACLDLAHTRMGVSELPCGLPACGEPFASGGLIQTGVPSI</sequence>
<organism evidence="2 3">
    <name type="scientific">Nannocystis punicea</name>
    <dbReference type="NCBI Taxonomy" id="2995304"/>
    <lineage>
        <taxon>Bacteria</taxon>
        <taxon>Pseudomonadati</taxon>
        <taxon>Myxococcota</taxon>
        <taxon>Polyangia</taxon>
        <taxon>Nannocystales</taxon>
        <taxon>Nannocystaceae</taxon>
        <taxon>Nannocystis</taxon>
    </lineage>
</organism>
<evidence type="ECO:0000259" key="1">
    <source>
        <dbReference type="Pfam" id="PF20032"/>
    </source>
</evidence>
<keyword evidence="3" id="KW-1185">Reference proteome</keyword>
<dbReference type="Pfam" id="PF20032">
    <property type="entry name" value="ADYC"/>
    <property type="match status" value="1"/>
</dbReference>
<proteinExistence type="predicted"/>
<reference evidence="2" key="1">
    <citation type="submission" date="2022-11" db="EMBL/GenBank/DDBJ databases">
        <title>Minimal conservation of predation-associated metabolite biosynthetic gene clusters underscores biosynthetic potential of Myxococcota including descriptions for ten novel species: Archangium lansinium sp. nov., Myxococcus landrumus sp. nov., Nannocystis bai.</title>
        <authorList>
            <person name="Ahearne A."/>
            <person name="Stevens C."/>
            <person name="Dowd S."/>
        </authorList>
    </citation>
    <scope>NUCLEOTIDE SEQUENCE</scope>
    <source>
        <strain evidence="2">Fl3</strain>
    </source>
</reference>
<evidence type="ECO:0000313" key="2">
    <source>
        <dbReference type="EMBL" id="WAS96728.1"/>
    </source>
</evidence>
<dbReference type="RefSeq" id="WP_269039092.1">
    <property type="nucleotide sequence ID" value="NZ_CP114040.1"/>
</dbReference>
<accession>A0ABY7HBS7</accession>
<feature type="domain" description="ADYC" evidence="1">
    <location>
        <begin position="78"/>
        <end position="248"/>
    </location>
</feature>
<evidence type="ECO:0000313" key="3">
    <source>
        <dbReference type="Proteomes" id="UP001164459"/>
    </source>
</evidence>
<name>A0ABY7HBS7_9BACT</name>
<dbReference type="Proteomes" id="UP001164459">
    <property type="component" value="Chromosome"/>
</dbReference>
<dbReference type="EMBL" id="CP114040">
    <property type="protein sequence ID" value="WAS96728.1"/>
    <property type="molecule type" value="Genomic_DNA"/>
</dbReference>
<gene>
    <name evidence="2" type="ORF">O0S08_11310</name>
</gene>
<protein>
    <submittedName>
        <fullName evidence="2">ADYC domain-containing protein</fullName>
    </submittedName>
</protein>
<dbReference type="InterPro" id="IPR045426">
    <property type="entry name" value="ADYC"/>
</dbReference>